<dbReference type="GeneID" id="24117652"/>
<dbReference type="EMBL" id="CP000884">
    <property type="protein sequence ID" value="ABX36002.1"/>
    <property type="molecule type" value="Genomic_DNA"/>
</dbReference>
<evidence type="ECO:0000313" key="5">
    <source>
        <dbReference type="Proteomes" id="UP000000784"/>
    </source>
</evidence>
<proteinExistence type="predicted"/>
<dbReference type="Proteomes" id="UP000000784">
    <property type="component" value="Chromosome"/>
</dbReference>
<dbReference type="eggNOG" id="ENOG5031Z2I">
    <property type="taxonomic scope" value="Bacteria"/>
</dbReference>
<feature type="region of interest" description="Disordered" evidence="1">
    <location>
        <begin position="209"/>
        <end position="240"/>
    </location>
</feature>
<sequence>MRPSLPSLPPALNALPGPLLAALLLGVCTLGSAQAAQRETQQETQQETQRGPRPGAAPVLEVSEDGRDVIDRRARLLWPRCVEGMQWNGKTCTGLPELFTHKQAQALAAERAKQDGVRWRLPRVNEMRRLISRDIRPQGLSPELFPGAPRGWHWTGTAAVNARPVNPYNYSNISGSAGTQLSAQQAWAIDLDSLETRPDMGRGNQLMVRLVRPLPSAPPDEKAEAPARPAPHRPDPDEED</sequence>
<gene>
    <name evidence="4" type="ordered locus">Daci_3364</name>
</gene>
<evidence type="ECO:0000256" key="1">
    <source>
        <dbReference type="SAM" id="MobiDB-lite"/>
    </source>
</evidence>
<dbReference type="KEGG" id="dac:Daci_3364"/>
<dbReference type="HOGENOM" id="CLU_100917_0_0_4"/>
<protein>
    <recommendedName>
        <fullName evidence="3">Lcl C-terminal domain-containing protein</fullName>
    </recommendedName>
</protein>
<feature type="compositionally biased region" description="Low complexity" evidence="1">
    <location>
        <begin position="36"/>
        <end position="49"/>
    </location>
</feature>
<dbReference type="AlphaFoldDB" id="A9BZU4"/>
<dbReference type="Pfam" id="PF07603">
    <property type="entry name" value="Lcl_C"/>
    <property type="match status" value="1"/>
</dbReference>
<dbReference type="InterPro" id="IPR011460">
    <property type="entry name" value="Lcl_C"/>
</dbReference>
<reference evidence="5" key="2">
    <citation type="submission" date="2007-11" db="EMBL/GenBank/DDBJ databases">
        <title>Complete sequence of Delftia acidovorans DSM 14801 / SPH-1.</title>
        <authorList>
            <person name="Copeland A."/>
            <person name="Lucas S."/>
            <person name="Lapidus A."/>
            <person name="Barry K."/>
            <person name="Glavina del Rio T."/>
            <person name="Dalin E."/>
            <person name="Tice H."/>
            <person name="Pitluck S."/>
            <person name="Lowry S."/>
            <person name="Clum A."/>
            <person name="Schmutz J."/>
            <person name="Larimer F."/>
            <person name="Land M."/>
            <person name="Hauser L."/>
            <person name="Kyrpides N."/>
            <person name="Kim E."/>
            <person name="Schleheck D."/>
            <person name="Richardson P."/>
        </authorList>
    </citation>
    <scope>NUCLEOTIDE SEQUENCE [LARGE SCALE GENOMIC DNA]</scope>
    <source>
        <strain evidence="5">DSM 14801 / SPH-1</strain>
    </source>
</reference>
<feature type="region of interest" description="Disordered" evidence="1">
    <location>
        <begin position="36"/>
        <end position="61"/>
    </location>
</feature>
<keyword evidence="2" id="KW-0732">Signal</keyword>
<dbReference type="STRING" id="398578.Daci_3364"/>
<organism evidence="4 5">
    <name type="scientific">Delftia acidovorans (strain DSM 14801 / SPH-1)</name>
    <dbReference type="NCBI Taxonomy" id="398578"/>
    <lineage>
        <taxon>Bacteria</taxon>
        <taxon>Pseudomonadati</taxon>
        <taxon>Pseudomonadota</taxon>
        <taxon>Betaproteobacteria</taxon>
        <taxon>Burkholderiales</taxon>
        <taxon>Comamonadaceae</taxon>
        <taxon>Delftia</taxon>
    </lineage>
</organism>
<reference evidence="4 5" key="1">
    <citation type="journal article" date="2004" name="Appl. Environ. Microbiol.">
        <title>Mineralization of individual congeners of linear alkylbenzenesulfonate by defined pairs of heterotrophic bacteria.</title>
        <authorList>
            <person name="Schleheck D."/>
            <person name="Knepper T.P."/>
            <person name="Fischer K."/>
            <person name="Cook A.M."/>
        </authorList>
    </citation>
    <scope>NUCLEOTIDE SEQUENCE [LARGE SCALE GENOMIC DNA]</scope>
    <source>
        <strain evidence="5">DSM 14801 / SPH-1</strain>
    </source>
</reference>
<feature type="signal peptide" evidence="2">
    <location>
        <begin position="1"/>
        <end position="35"/>
    </location>
</feature>
<feature type="domain" description="Lcl C-terminal" evidence="3">
    <location>
        <begin position="69"/>
        <end position="212"/>
    </location>
</feature>
<keyword evidence="5" id="KW-1185">Reference proteome</keyword>
<name>A9BZU4_DELAS</name>
<dbReference type="RefSeq" id="WP_012205202.1">
    <property type="nucleotide sequence ID" value="NC_010002.1"/>
</dbReference>
<accession>A9BZU4</accession>
<feature type="chain" id="PRO_5002735241" description="Lcl C-terminal domain-containing protein" evidence="2">
    <location>
        <begin position="36"/>
        <end position="240"/>
    </location>
</feature>
<evidence type="ECO:0000313" key="4">
    <source>
        <dbReference type="EMBL" id="ABX36002.1"/>
    </source>
</evidence>
<evidence type="ECO:0000256" key="2">
    <source>
        <dbReference type="SAM" id="SignalP"/>
    </source>
</evidence>
<evidence type="ECO:0000259" key="3">
    <source>
        <dbReference type="Pfam" id="PF07603"/>
    </source>
</evidence>